<reference evidence="5" key="3">
    <citation type="submission" date="2025-09" db="UniProtKB">
        <authorList>
            <consortium name="Ensembl"/>
        </authorList>
    </citation>
    <scope>IDENTIFICATION</scope>
</reference>
<evidence type="ECO:0000313" key="5">
    <source>
        <dbReference type="Ensembl" id="ENSCSAVP00000011534.1"/>
    </source>
</evidence>
<dbReference type="CDD" id="cd23786">
    <property type="entry name" value="ELF_FANCL"/>
    <property type="match status" value="1"/>
</dbReference>
<evidence type="ECO:0000313" key="6">
    <source>
        <dbReference type="Proteomes" id="UP000007875"/>
    </source>
</evidence>
<sequence>MNLPIALNSLGTLYDGFVLCGGRSHRIQIYPANKKEKTNYKISCDWKLRHKLKDYLPLLKERLESCNNLDGFLSDLRTLIDNVIDHTPVNHFPKYYDVICKDLEDIGWEKIKSISPQFRKIELEFKDANERTHILRINVTDNYPQESPEISTELPCPFIPLWVPGGSLLSVCEQFTTSLEMYQYLWDSVDELKRECWILEPEHPNYSCTSLRISLGKNCSLKIQVNPLQPDELPECHFLGSNSVVAKLQAKYQQGYEDWSENLSILQNITAMIGVELPKRKDRDTETNIQCGICYCYRLGTDIPNEVCNEEKCNQIYHHQCLLEWLRSIPGVKQSFGVLFGECPYCCAAINVKILAT</sequence>
<feature type="domain" description="FANCL UBC-like" evidence="3">
    <location>
        <begin position="93"/>
        <end position="182"/>
    </location>
</feature>
<evidence type="ECO:0008006" key="7">
    <source>
        <dbReference type="Google" id="ProtNLM"/>
    </source>
</evidence>
<dbReference type="STRING" id="51511.ENSCSAVP00000011534"/>
<dbReference type="HOGENOM" id="CLU_045054_0_0_1"/>
<dbReference type="InterPro" id="IPR026850">
    <property type="entry name" value="FANCL_C"/>
</dbReference>
<dbReference type="PANTHER" id="PTHR13206">
    <property type="entry name" value="UBIQUITIN LIGASE PROTEIN PHF9 FANCONI ANEMIA GROUP L PROTEIN"/>
    <property type="match status" value="1"/>
</dbReference>
<proteinExistence type="predicted"/>
<dbReference type="SUPFAM" id="SSF57850">
    <property type="entry name" value="RING/U-box"/>
    <property type="match status" value="1"/>
</dbReference>
<dbReference type="AlphaFoldDB" id="H2Z1S2"/>
<feature type="domain" description="FANCL C-terminal" evidence="2">
    <location>
        <begin position="288"/>
        <end position="353"/>
    </location>
</feature>
<dbReference type="OMA" id="NRPFHAK"/>
<dbReference type="PANTHER" id="PTHR13206:SF0">
    <property type="entry name" value="E3 UBIQUITIN-PROTEIN LIGASE FANCL"/>
    <property type="match status" value="1"/>
</dbReference>
<dbReference type="InterPro" id="IPR044037">
    <property type="entry name" value="FANCL_d3"/>
</dbReference>
<dbReference type="Gene3D" id="3.10.110.20">
    <property type="entry name" value="RWD domain-like"/>
    <property type="match status" value="1"/>
</dbReference>
<dbReference type="GO" id="GO:0061630">
    <property type="term" value="F:ubiquitin protein ligase activity"/>
    <property type="evidence" value="ECO:0007669"/>
    <property type="project" value="TreeGrafter"/>
</dbReference>
<name>H2Z1S2_CIOSA</name>
<evidence type="ECO:0000259" key="3">
    <source>
        <dbReference type="Pfam" id="PF18890"/>
    </source>
</evidence>
<dbReference type="CDD" id="cd23832">
    <property type="entry name" value="DRWD-C_FANCL"/>
    <property type="match status" value="1"/>
</dbReference>
<dbReference type="InterPro" id="IPR043003">
    <property type="entry name" value="FANCL_d3_sf"/>
</dbReference>
<dbReference type="CDD" id="cd16490">
    <property type="entry name" value="RING-CH-C4HC3_FANCL"/>
    <property type="match status" value="1"/>
</dbReference>
<dbReference type="GO" id="GO:0036297">
    <property type="term" value="P:interstrand cross-link repair"/>
    <property type="evidence" value="ECO:0007669"/>
    <property type="project" value="InterPro"/>
</dbReference>
<dbReference type="Gene3D" id="3.10.110.10">
    <property type="entry name" value="Ubiquitin Conjugating Enzyme"/>
    <property type="match status" value="1"/>
</dbReference>
<evidence type="ECO:0000259" key="4">
    <source>
        <dbReference type="Pfam" id="PF18891"/>
    </source>
</evidence>
<dbReference type="InterPro" id="IPR013083">
    <property type="entry name" value="Znf_RING/FYVE/PHD"/>
</dbReference>
<dbReference type="GeneTree" id="ENSGT00390000005537"/>
<reference evidence="5" key="2">
    <citation type="submission" date="2025-08" db="UniProtKB">
        <authorList>
            <consortium name="Ensembl"/>
        </authorList>
    </citation>
    <scope>IDENTIFICATION</scope>
</reference>
<organism evidence="5 6">
    <name type="scientific">Ciona savignyi</name>
    <name type="common">Pacific transparent sea squirt</name>
    <dbReference type="NCBI Taxonomy" id="51511"/>
    <lineage>
        <taxon>Eukaryota</taxon>
        <taxon>Metazoa</taxon>
        <taxon>Chordata</taxon>
        <taxon>Tunicata</taxon>
        <taxon>Ascidiacea</taxon>
        <taxon>Phlebobranchia</taxon>
        <taxon>Cionidae</taxon>
        <taxon>Ciona</taxon>
    </lineage>
</organism>
<dbReference type="GO" id="GO:0006513">
    <property type="term" value="P:protein monoubiquitination"/>
    <property type="evidence" value="ECO:0007669"/>
    <property type="project" value="TreeGrafter"/>
</dbReference>
<dbReference type="InterPro" id="IPR043898">
    <property type="entry name" value="FANCL_d2"/>
</dbReference>
<evidence type="ECO:0000259" key="2">
    <source>
        <dbReference type="Pfam" id="PF11793"/>
    </source>
</evidence>
<dbReference type="Proteomes" id="UP000007875">
    <property type="component" value="Unassembled WGS sequence"/>
</dbReference>
<dbReference type="InParanoid" id="H2Z1S2"/>
<dbReference type="CDD" id="cd23831">
    <property type="entry name" value="DRWD-N_FANCL"/>
    <property type="match status" value="1"/>
</dbReference>
<accession>H2Z1S2</accession>
<dbReference type="Pfam" id="PF09765">
    <property type="entry name" value="FANCL_d1"/>
    <property type="match status" value="1"/>
</dbReference>
<dbReference type="FunCoup" id="H2Z1S2">
    <property type="interactions" value="2"/>
</dbReference>
<dbReference type="Gene3D" id="3.30.40.10">
    <property type="entry name" value="Zinc/RING finger domain, C3HC4 (zinc finger)"/>
    <property type="match status" value="1"/>
</dbReference>
<dbReference type="SMART" id="SM01197">
    <property type="entry name" value="FANCL_C"/>
    <property type="match status" value="1"/>
</dbReference>
<dbReference type="GO" id="GO:0043240">
    <property type="term" value="C:Fanconi anaemia nuclear complex"/>
    <property type="evidence" value="ECO:0007669"/>
    <property type="project" value="InterPro"/>
</dbReference>
<dbReference type="Pfam" id="PF18890">
    <property type="entry name" value="FANCL_d2"/>
    <property type="match status" value="1"/>
</dbReference>
<dbReference type="InterPro" id="IPR026848">
    <property type="entry name" value="Fancl"/>
</dbReference>
<evidence type="ECO:0000259" key="1">
    <source>
        <dbReference type="Pfam" id="PF09765"/>
    </source>
</evidence>
<dbReference type="Pfam" id="PF11793">
    <property type="entry name" value="FANCL_C"/>
    <property type="match status" value="1"/>
</dbReference>
<feature type="domain" description="Fanconi anemia complex subunit FancL WD-repeat containing" evidence="1">
    <location>
        <begin position="7"/>
        <end position="81"/>
    </location>
</feature>
<dbReference type="InterPro" id="IPR019162">
    <property type="entry name" value="FancL_WD-rpt_cont_dom"/>
</dbReference>
<dbReference type="Ensembl" id="ENSCSAVT00000011668.1">
    <property type="protein sequence ID" value="ENSCSAVP00000011534.1"/>
    <property type="gene ID" value="ENSCSAVG00000006758.1"/>
</dbReference>
<keyword evidence="6" id="KW-1185">Reference proteome</keyword>
<dbReference type="Pfam" id="PF18891">
    <property type="entry name" value="FANCL_d3"/>
    <property type="match status" value="1"/>
</dbReference>
<protein>
    <recommendedName>
        <fullName evidence="7">RING-type domain-containing protein</fullName>
    </recommendedName>
</protein>
<reference evidence="6" key="1">
    <citation type="submission" date="2003-08" db="EMBL/GenBank/DDBJ databases">
        <authorList>
            <person name="Birren B."/>
            <person name="Nusbaum C."/>
            <person name="Abebe A."/>
            <person name="Abouelleil A."/>
            <person name="Adekoya E."/>
            <person name="Ait-zahra M."/>
            <person name="Allen N."/>
            <person name="Allen T."/>
            <person name="An P."/>
            <person name="Anderson M."/>
            <person name="Anderson S."/>
            <person name="Arachchi H."/>
            <person name="Armbruster J."/>
            <person name="Bachantsang P."/>
            <person name="Baldwin J."/>
            <person name="Barry A."/>
            <person name="Bayul T."/>
            <person name="Blitshsteyn B."/>
            <person name="Bloom T."/>
            <person name="Blye J."/>
            <person name="Boguslavskiy L."/>
            <person name="Borowsky M."/>
            <person name="Boukhgalter B."/>
            <person name="Brunache A."/>
            <person name="Butler J."/>
            <person name="Calixte N."/>
            <person name="Calvo S."/>
            <person name="Camarata J."/>
            <person name="Campo K."/>
            <person name="Chang J."/>
            <person name="Cheshatsang Y."/>
            <person name="Citroen M."/>
            <person name="Collymore A."/>
            <person name="Considine T."/>
            <person name="Cook A."/>
            <person name="Cooke P."/>
            <person name="Corum B."/>
            <person name="Cuomo C."/>
            <person name="David R."/>
            <person name="Dawoe T."/>
            <person name="Degray S."/>
            <person name="Dodge S."/>
            <person name="Dooley K."/>
            <person name="Dorje P."/>
            <person name="Dorjee K."/>
            <person name="Dorris L."/>
            <person name="Duffey N."/>
            <person name="Dupes A."/>
            <person name="Elkins T."/>
            <person name="Engels R."/>
            <person name="Erickson J."/>
            <person name="Farina A."/>
            <person name="Faro S."/>
            <person name="Ferreira P."/>
            <person name="Fischer H."/>
            <person name="Fitzgerald M."/>
            <person name="Foley K."/>
            <person name="Gage D."/>
            <person name="Galagan J."/>
            <person name="Gearin G."/>
            <person name="Gnerre S."/>
            <person name="Gnirke A."/>
            <person name="Goyette A."/>
            <person name="Graham J."/>
            <person name="Grandbois E."/>
            <person name="Gyaltsen K."/>
            <person name="Hafez N."/>
            <person name="Hagopian D."/>
            <person name="Hagos B."/>
            <person name="Hall J."/>
            <person name="Hatcher B."/>
            <person name="Heller A."/>
            <person name="Higgins H."/>
            <person name="Honan T."/>
            <person name="Horn A."/>
            <person name="Houde N."/>
            <person name="Hughes L."/>
            <person name="Hulme W."/>
            <person name="Husby E."/>
            <person name="Iliev I."/>
            <person name="Jaffe D."/>
            <person name="Jones C."/>
            <person name="Kamal M."/>
            <person name="Kamat A."/>
            <person name="Kamvysselis M."/>
            <person name="Karlsson E."/>
            <person name="Kells C."/>
            <person name="Kieu A."/>
            <person name="Kisner P."/>
            <person name="Kodira C."/>
            <person name="Kulbokas E."/>
            <person name="Labutti K."/>
            <person name="Lama D."/>
            <person name="Landers T."/>
            <person name="Leger J."/>
            <person name="Levine S."/>
            <person name="Lewis D."/>
            <person name="Lewis T."/>
            <person name="Lindblad-toh K."/>
            <person name="Liu X."/>
            <person name="Lokyitsang T."/>
            <person name="Lokyitsang Y."/>
            <person name="Lucien O."/>
            <person name="Lui A."/>
            <person name="Ma L.J."/>
            <person name="Mabbitt R."/>
            <person name="Macdonald J."/>
            <person name="Maclean C."/>
            <person name="Major J."/>
            <person name="Manning J."/>
            <person name="Marabella R."/>
            <person name="Maru K."/>
            <person name="Matthews C."/>
            <person name="Mauceli E."/>
            <person name="Mccarthy M."/>
            <person name="Mcdonough S."/>
            <person name="Mcghee T."/>
            <person name="Meldrim J."/>
            <person name="Meneus L."/>
            <person name="Mesirov J."/>
            <person name="Mihalev A."/>
            <person name="Mihova T."/>
            <person name="Mikkelsen T."/>
            <person name="Mlenga V."/>
            <person name="Moru K."/>
            <person name="Mozes J."/>
            <person name="Mulrain L."/>
            <person name="Munson G."/>
            <person name="Naylor J."/>
            <person name="Newes C."/>
            <person name="Nguyen C."/>
            <person name="Nguyen N."/>
            <person name="Nguyen T."/>
            <person name="Nicol R."/>
            <person name="Nielsen C."/>
            <person name="Nizzari M."/>
            <person name="Norbu C."/>
            <person name="Norbu N."/>
            <person name="O'donnell P."/>
            <person name="Okoawo O."/>
            <person name="O'leary S."/>
            <person name="Omotosho B."/>
            <person name="O'neill K."/>
            <person name="Osman S."/>
            <person name="Parker S."/>
            <person name="Perrin D."/>
            <person name="Phunkhang P."/>
            <person name="Piqani B."/>
            <person name="Purcell S."/>
            <person name="Rachupka T."/>
            <person name="Ramasamy U."/>
            <person name="Rameau R."/>
            <person name="Ray V."/>
            <person name="Raymond C."/>
            <person name="Retta R."/>
            <person name="Richardson S."/>
            <person name="Rise C."/>
            <person name="Rodriguez J."/>
            <person name="Rogers J."/>
            <person name="Rogov P."/>
            <person name="Rutman M."/>
            <person name="Schupbach R."/>
            <person name="Seaman C."/>
            <person name="Settipalli S."/>
            <person name="Sharpe T."/>
            <person name="Sheridan J."/>
            <person name="Sherpa N."/>
            <person name="Shi J."/>
            <person name="Smirnov S."/>
            <person name="Smith C."/>
            <person name="Sougnez C."/>
            <person name="Spencer B."/>
            <person name="Stalker J."/>
            <person name="Stange-thomann N."/>
            <person name="Stavropoulos S."/>
            <person name="Stetson K."/>
            <person name="Stone C."/>
            <person name="Stone S."/>
            <person name="Stubbs M."/>
            <person name="Talamas J."/>
            <person name="Tchuinga P."/>
            <person name="Tenzing P."/>
            <person name="Tesfaye S."/>
            <person name="Theodore J."/>
            <person name="Thoulutsang Y."/>
            <person name="Topham K."/>
            <person name="Towey S."/>
            <person name="Tsamla T."/>
            <person name="Tsomo N."/>
            <person name="Vallee D."/>
            <person name="Vassiliev H."/>
            <person name="Venkataraman V."/>
            <person name="Vinson J."/>
            <person name="Vo A."/>
            <person name="Wade C."/>
            <person name="Wang S."/>
            <person name="Wangchuk T."/>
            <person name="Wangdi T."/>
            <person name="Whittaker C."/>
            <person name="Wilkinson J."/>
            <person name="Wu Y."/>
            <person name="Wyman D."/>
            <person name="Yadav S."/>
            <person name="Yang S."/>
            <person name="Yang X."/>
            <person name="Yeager S."/>
            <person name="Yee E."/>
            <person name="Young G."/>
            <person name="Zainoun J."/>
            <person name="Zembeck L."/>
            <person name="Zimmer A."/>
            <person name="Zody M."/>
            <person name="Lander E."/>
        </authorList>
    </citation>
    <scope>NUCLEOTIDE SEQUENCE [LARGE SCALE GENOMIC DNA]</scope>
</reference>
<dbReference type="InterPro" id="IPR016135">
    <property type="entry name" value="UBQ-conjugating_enzyme/RWD"/>
</dbReference>
<dbReference type="eggNOG" id="KOG3268">
    <property type="taxonomic scope" value="Eukaryota"/>
</dbReference>
<feature type="domain" description="FANCL UBC-like" evidence="4">
    <location>
        <begin position="185"/>
        <end position="280"/>
    </location>
</feature>